<evidence type="ECO:0000313" key="2">
    <source>
        <dbReference type="EMBL" id="KAH7026261.1"/>
    </source>
</evidence>
<feature type="signal peptide" evidence="1">
    <location>
        <begin position="1"/>
        <end position="22"/>
    </location>
</feature>
<name>A0A9P9BMU9_9PEZI</name>
<dbReference type="AlphaFoldDB" id="A0A9P9BMU9"/>
<keyword evidence="1" id="KW-0732">Signal</keyword>
<reference evidence="2" key="1">
    <citation type="journal article" date="2021" name="Nat. Commun.">
        <title>Genetic determinants of endophytism in the Arabidopsis root mycobiome.</title>
        <authorList>
            <person name="Mesny F."/>
            <person name="Miyauchi S."/>
            <person name="Thiergart T."/>
            <person name="Pickel B."/>
            <person name="Atanasova L."/>
            <person name="Karlsson M."/>
            <person name="Huettel B."/>
            <person name="Barry K.W."/>
            <person name="Haridas S."/>
            <person name="Chen C."/>
            <person name="Bauer D."/>
            <person name="Andreopoulos W."/>
            <person name="Pangilinan J."/>
            <person name="LaButti K."/>
            <person name="Riley R."/>
            <person name="Lipzen A."/>
            <person name="Clum A."/>
            <person name="Drula E."/>
            <person name="Henrissat B."/>
            <person name="Kohler A."/>
            <person name="Grigoriev I.V."/>
            <person name="Martin F.M."/>
            <person name="Hacquard S."/>
        </authorList>
    </citation>
    <scope>NUCLEOTIDE SEQUENCE</scope>
    <source>
        <strain evidence="2">MPI-CAGE-CH-0230</strain>
    </source>
</reference>
<evidence type="ECO:0000256" key="1">
    <source>
        <dbReference type="SAM" id="SignalP"/>
    </source>
</evidence>
<dbReference type="RefSeq" id="XP_046009478.1">
    <property type="nucleotide sequence ID" value="XM_046157083.1"/>
</dbReference>
<evidence type="ECO:0000313" key="3">
    <source>
        <dbReference type="Proteomes" id="UP000756346"/>
    </source>
</evidence>
<protein>
    <submittedName>
        <fullName evidence="2">Uncharacterized protein</fullName>
    </submittedName>
</protein>
<dbReference type="EMBL" id="JAGTJQ010000008">
    <property type="protein sequence ID" value="KAH7026261.1"/>
    <property type="molecule type" value="Genomic_DNA"/>
</dbReference>
<dbReference type="Proteomes" id="UP000756346">
    <property type="component" value="Unassembled WGS sequence"/>
</dbReference>
<keyword evidence="3" id="KW-1185">Reference proteome</keyword>
<proteinExistence type="predicted"/>
<feature type="chain" id="PRO_5040478286" evidence="1">
    <location>
        <begin position="23"/>
        <end position="149"/>
    </location>
</feature>
<sequence length="149" mass="15945">MRRRSSSLFVCLLACLLAGAPPLPETSHCSSLSSPNDHFGSGLRVSHHPNAVGSSWSISHLGSRDHVFSEFGGGGVQTSRLRLVQPPPASAWGGNVLASWGDLAEDFSYTLCEVQTPTKRIRAVIILQAHHAGLGEQRPGSSLLLRCHK</sequence>
<comment type="caution">
    <text evidence="2">The sequence shown here is derived from an EMBL/GenBank/DDBJ whole genome shotgun (WGS) entry which is preliminary data.</text>
</comment>
<gene>
    <name evidence="2" type="ORF">B0I36DRAFT_352151</name>
</gene>
<dbReference type="GeneID" id="70186629"/>
<accession>A0A9P9BMU9</accession>
<organism evidence="2 3">
    <name type="scientific">Microdochium trichocladiopsis</name>
    <dbReference type="NCBI Taxonomy" id="1682393"/>
    <lineage>
        <taxon>Eukaryota</taxon>
        <taxon>Fungi</taxon>
        <taxon>Dikarya</taxon>
        <taxon>Ascomycota</taxon>
        <taxon>Pezizomycotina</taxon>
        <taxon>Sordariomycetes</taxon>
        <taxon>Xylariomycetidae</taxon>
        <taxon>Xylariales</taxon>
        <taxon>Microdochiaceae</taxon>
        <taxon>Microdochium</taxon>
    </lineage>
</organism>